<dbReference type="EMBL" id="JXXN02000541">
    <property type="protein sequence ID" value="THD27059.1"/>
    <property type="molecule type" value="Genomic_DNA"/>
</dbReference>
<feature type="region of interest" description="Disordered" evidence="1">
    <location>
        <begin position="36"/>
        <end position="86"/>
    </location>
</feature>
<evidence type="ECO:0000313" key="2">
    <source>
        <dbReference type="EMBL" id="THD27059.1"/>
    </source>
</evidence>
<feature type="compositionally biased region" description="Low complexity" evidence="1">
    <location>
        <begin position="72"/>
        <end position="86"/>
    </location>
</feature>
<dbReference type="Proteomes" id="UP000230066">
    <property type="component" value="Unassembled WGS sequence"/>
</dbReference>
<evidence type="ECO:0000313" key="3">
    <source>
        <dbReference type="Proteomes" id="UP000230066"/>
    </source>
</evidence>
<comment type="caution">
    <text evidence="2">The sequence shown here is derived from an EMBL/GenBank/DDBJ whole genome shotgun (WGS) entry which is preliminary data.</text>
</comment>
<evidence type="ECO:0000256" key="1">
    <source>
        <dbReference type="SAM" id="MobiDB-lite"/>
    </source>
</evidence>
<name>A0A4E0RE02_FASHE</name>
<keyword evidence="3" id="KW-1185">Reference proteome</keyword>
<dbReference type="AlphaFoldDB" id="A0A4E0RE02"/>
<sequence>MAYIDQLNNNPTERAKMDSEYSALMAELGVGAASQFLNSGMGRGGGLRAPRPPRQPPPPGVAPTEEEEDDTNNTSTVNGSTSTATVSSTMANTADPYGYKLPPPPIPPMMPSVGGWPTAGMMMPQMASYPPAAGYPPVPPTGGTGVYTVPPASSGATTHGGASWPTTTPTHTWGDSGTMPPPPIPYGASAMVPSPYGSMAGNYWGTTAMYPSVVPNPPPPPPPGV</sequence>
<accession>A0A4E0RE02</accession>
<feature type="compositionally biased region" description="Pro residues" evidence="1">
    <location>
        <begin position="50"/>
        <end position="61"/>
    </location>
</feature>
<gene>
    <name evidence="2" type="ORF">D915_001911</name>
</gene>
<organism evidence="2 3">
    <name type="scientific">Fasciola hepatica</name>
    <name type="common">Liver fluke</name>
    <dbReference type="NCBI Taxonomy" id="6192"/>
    <lineage>
        <taxon>Eukaryota</taxon>
        <taxon>Metazoa</taxon>
        <taxon>Spiralia</taxon>
        <taxon>Lophotrochozoa</taxon>
        <taxon>Platyhelminthes</taxon>
        <taxon>Trematoda</taxon>
        <taxon>Digenea</taxon>
        <taxon>Plagiorchiida</taxon>
        <taxon>Echinostomata</taxon>
        <taxon>Echinostomatoidea</taxon>
        <taxon>Fasciolidae</taxon>
        <taxon>Fasciola</taxon>
    </lineage>
</organism>
<reference evidence="2" key="1">
    <citation type="submission" date="2019-03" db="EMBL/GenBank/DDBJ databases">
        <title>Improved annotation for the trematode Fasciola hepatica.</title>
        <authorList>
            <person name="Choi Y.-J."/>
            <person name="Martin J."/>
            <person name="Mitreva M."/>
        </authorList>
    </citation>
    <scope>NUCLEOTIDE SEQUENCE [LARGE SCALE GENOMIC DNA]</scope>
</reference>
<proteinExistence type="predicted"/>
<protein>
    <submittedName>
        <fullName evidence="2">Splicing factor 1</fullName>
    </submittedName>
</protein>